<dbReference type="Proteomes" id="UP000675554">
    <property type="component" value="Unassembled WGS sequence"/>
</dbReference>
<accession>A0A8T4J182</accession>
<evidence type="ECO:0000313" key="4">
    <source>
        <dbReference type="Proteomes" id="UP000675554"/>
    </source>
</evidence>
<feature type="compositionally biased region" description="Gly residues" evidence="1">
    <location>
        <begin position="76"/>
        <end position="87"/>
    </location>
</feature>
<dbReference type="EMBL" id="JAGSMN010000878">
    <property type="protein sequence ID" value="MBR7677280.1"/>
    <property type="molecule type" value="Genomic_DNA"/>
</dbReference>
<feature type="region of interest" description="Disordered" evidence="1">
    <location>
        <begin position="1"/>
        <end position="98"/>
    </location>
</feature>
<evidence type="ECO:0000256" key="1">
    <source>
        <dbReference type="SAM" id="MobiDB-lite"/>
    </source>
</evidence>
<feature type="transmembrane region" description="Helical" evidence="2">
    <location>
        <begin position="120"/>
        <end position="148"/>
    </location>
</feature>
<sequence length="215" mass="20764">MSRFPRRGAAGALDTPGCLGAADGSDTPGSVDAPDGPDASRASDTPRVPDTPGALAPAEARAPSGTPSPSRLAGPVGEGPVGEGPVGEGRPLYRSGPTIAGPADVQWANGSGTRSRPAPVFFPALAIAVAIAVGIAIGIGIAAMIGVVSTSTSGAQAPVQKLGTPDTGLFTVVPGHTVGGVRAPVPNETVTTVGTALGVADSVTTAGGTDHRVTP</sequence>
<keyword evidence="2" id="KW-0472">Membrane</keyword>
<reference evidence="3" key="1">
    <citation type="submission" date="2021-04" db="EMBL/GenBank/DDBJ databases">
        <title>Sequencing of actinobacteria type strains.</title>
        <authorList>
            <person name="Nguyen G.-S."/>
            <person name="Wentzel A."/>
        </authorList>
    </citation>
    <scope>NUCLEOTIDE SEQUENCE</scope>
    <source>
        <strain evidence="3">DSM 42095</strain>
    </source>
</reference>
<gene>
    <name evidence="3" type="ORF">KDA82_30665</name>
</gene>
<evidence type="ECO:0000256" key="2">
    <source>
        <dbReference type="SAM" id="Phobius"/>
    </source>
</evidence>
<keyword evidence="2" id="KW-0812">Transmembrane</keyword>
<proteinExistence type="predicted"/>
<organism evidence="3 4">
    <name type="scientific">Streptomyces daliensis</name>
    <dbReference type="NCBI Taxonomy" id="299421"/>
    <lineage>
        <taxon>Bacteria</taxon>
        <taxon>Bacillati</taxon>
        <taxon>Actinomycetota</taxon>
        <taxon>Actinomycetes</taxon>
        <taxon>Kitasatosporales</taxon>
        <taxon>Streptomycetaceae</taxon>
        <taxon>Streptomyces</taxon>
    </lineage>
</organism>
<keyword evidence="4" id="KW-1185">Reference proteome</keyword>
<keyword evidence="2" id="KW-1133">Transmembrane helix</keyword>
<dbReference type="AlphaFoldDB" id="A0A8T4J182"/>
<name>A0A8T4J182_9ACTN</name>
<evidence type="ECO:0000313" key="3">
    <source>
        <dbReference type="EMBL" id="MBR7677280.1"/>
    </source>
</evidence>
<protein>
    <submittedName>
        <fullName evidence="3">Uncharacterized protein</fullName>
    </submittedName>
</protein>
<comment type="caution">
    <text evidence="3">The sequence shown here is derived from an EMBL/GenBank/DDBJ whole genome shotgun (WGS) entry which is preliminary data.</text>
</comment>